<comment type="caution">
    <text evidence="2">The sequence shown here is derived from an EMBL/GenBank/DDBJ whole genome shotgun (WGS) entry which is preliminary data.</text>
</comment>
<evidence type="ECO:0000313" key="3">
    <source>
        <dbReference type="Proteomes" id="UP001443914"/>
    </source>
</evidence>
<protein>
    <submittedName>
        <fullName evidence="2">Uncharacterized protein</fullName>
    </submittedName>
</protein>
<accession>A0AAW1JMR1</accession>
<dbReference type="Proteomes" id="UP001443914">
    <property type="component" value="Unassembled WGS sequence"/>
</dbReference>
<evidence type="ECO:0000256" key="1">
    <source>
        <dbReference type="SAM" id="MobiDB-lite"/>
    </source>
</evidence>
<dbReference type="PANTHER" id="PTHR47481">
    <property type="match status" value="1"/>
</dbReference>
<reference evidence="2" key="1">
    <citation type="submission" date="2024-03" db="EMBL/GenBank/DDBJ databases">
        <title>WGS assembly of Saponaria officinalis var. Norfolk2.</title>
        <authorList>
            <person name="Jenkins J."/>
            <person name="Shu S."/>
            <person name="Grimwood J."/>
            <person name="Barry K."/>
            <person name="Goodstein D."/>
            <person name="Schmutz J."/>
            <person name="Leebens-Mack J."/>
            <person name="Osbourn A."/>
        </authorList>
    </citation>
    <scope>NUCLEOTIDE SEQUENCE [LARGE SCALE GENOMIC DNA]</scope>
    <source>
        <strain evidence="2">JIC</strain>
    </source>
</reference>
<feature type="compositionally biased region" description="Polar residues" evidence="1">
    <location>
        <begin position="89"/>
        <end position="104"/>
    </location>
</feature>
<gene>
    <name evidence="2" type="ORF">RND81_07G123200</name>
</gene>
<feature type="region of interest" description="Disordered" evidence="1">
    <location>
        <begin position="63"/>
        <end position="111"/>
    </location>
</feature>
<dbReference type="PANTHER" id="PTHR47481:SF40">
    <property type="entry name" value="RETROTRANSPOSON GAG DOMAIN-CONTAINING PROTEIN"/>
    <property type="match status" value="1"/>
</dbReference>
<proteinExistence type="predicted"/>
<dbReference type="EMBL" id="JBDFQZ010000007">
    <property type="protein sequence ID" value="KAK9706419.1"/>
    <property type="molecule type" value="Genomic_DNA"/>
</dbReference>
<keyword evidence="3" id="KW-1185">Reference proteome</keyword>
<sequence length="111" mass="12237">MKSLQTQLADCDRTITENELVLQTLRGLPVSYRTLVNIIPLQKPFPDFYCVMSMLVMEEQRQLDVGGTSDNSSASLEPSRALTAASDRGQPTSQNNSSRTQGATELNKKTT</sequence>
<organism evidence="2 3">
    <name type="scientific">Saponaria officinalis</name>
    <name type="common">Common soapwort</name>
    <name type="synonym">Lychnis saponaria</name>
    <dbReference type="NCBI Taxonomy" id="3572"/>
    <lineage>
        <taxon>Eukaryota</taxon>
        <taxon>Viridiplantae</taxon>
        <taxon>Streptophyta</taxon>
        <taxon>Embryophyta</taxon>
        <taxon>Tracheophyta</taxon>
        <taxon>Spermatophyta</taxon>
        <taxon>Magnoliopsida</taxon>
        <taxon>eudicotyledons</taxon>
        <taxon>Gunneridae</taxon>
        <taxon>Pentapetalae</taxon>
        <taxon>Caryophyllales</taxon>
        <taxon>Caryophyllaceae</taxon>
        <taxon>Caryophylleae</taxon>
        <taxon>Saponaria</taxon>
    </lineage>
</organism>
<dbReference type="AlphaFoldDB" id="A0AAW1JMR1"/>
<evidence type="ECO:0000313" key="2">
    <source>
        <dbReference type="EMBL" id="KAK9706419.1"/>
    </source>
</evidence>
<name>A0AAW1JMR1_SAPOF</name>